<protein>
    <recommendedName>
        <fullName evidence="5 6">N5-carboxyaminoimidazole ribonucleotide synthase</fullName>
        <shortName evidence="5 6">N5-CAIR synthase</shortName>
        <ecNumber evidence="5 6">6.3.4.18</ecNumber>
    </recommendedName>
    <alternativeName>
        <fullName evidence="5 6">5-(carboxyamino)imidazole ribonucleotide synthetase</fullName>
    </alternativeName>
</protein>
<keyword evidence="1 5" id="KW-0436">Ligase</keyword>
<evidence type="ECO:0000313" key="8">
    <source>
        <dbReference type="EMBL" id="OFC69776.1"/>
    </source>
</evidence>
<dbReference type="SUPFAM" id="SSF56059">
    <property type="entry name" value="Glutathione synthetase ATP-binding domain-like"/>
    <property type="match status" value="1"/>
</dbReference>
<feature type="binding site" evidence="5">
    <location>
        <position position="181"/>
    </location>
    <ligand>
        <name>ATP</name>
        <dbReference type="ChEBI" id="CHEBI:30616"/>
    </ligand>
</feature>
<comment type="caution">
    <text evidence="8">The sequence shown here is derived from an EMBL/GenBank/DDBJ whole genome shotgun (WGS) entry which is preliminary data.</text>
</comment>
<comment type="catalytic activity">
    <reaction evidence="5 6">
        <text>5-amino-1-(5-phospho-beta-D-ribosyl)imidazole + hydrogencarbonate + ATP = 5-carboxyamino-1-(5-phospho-D-ribosyl)imidazole + ADP + phosphate + 2 H(+)</text>
        <dbReference type="Rhea" id="RHEA:19317"/>
        <dbReference type="ChEBI" id="CHEBI:15378"/>
        <dbReference type="ChEBI" id="CHEBI:17544"/>
        <dbReference type="ChEBI" id="CHEBI:30616"/>
        <dbReference type="ChEBI" id="CHEBI:43474"/>
        <dbReference type="ChEBI" id="CHEBI:58730"/>
        <dbReference type="ChEBI" id="CHEBI:137981"/>
        <dbReference type="ChEBI" id="CHEBI:456216"/>
        <dbReference type="EC" id="6.3.4.18"/>
    </reaction>
</comment>
<dbReference type="Pfam" id="PF22660">
    <property type="entry name" value="RS_preATP-grasp-like"/>
    <property type="match status" value="1"/>
</dbReference>
<dbReference type="HAMAP" id="MF_01928">
    <property type="entry name" value="PurK"/>
    <property type="match status" value="1"/>
</dbReference>
<dbReference type="GO" id="GO:0005829">
    <property type="term" value="C:cytosol"/>
    <property type="evidence" value="ECO:0007669"/>
    <property type="project" value="TreeGrafter"/>
</dbReference>
<dbReference type="InterPro" id="IPR040686">
    <property type="entry name" value="PurK_C"/>
</dbReference>
<comment type="function">
    <text evidence="5">Catalyzes the ATP-dependent conversion of 5-aminoimidazole ribonucleotide (AIR) and HCO(3)(-) to N5-carboxyaminoimidazole ribonucleotide (N5-CAIR).</text>
</comment>
<dbReference type="InterPro" id="IPR013815">
    <property type="entry name" value="ATP_grasp_subdomain_1"/>
</dbReference>
<feature type="binding site" evidence="5">
    <location>
        <begin position="258"/>
        <end position="259"/>
    </location>
    <ligand>
        <name>ATP</name>
        <dbReference type="ChEBI" id="CHEBI:30616"/>
    </ligand>
</feature>
<dbReference type="InterPro" id="IPR011054">
    <property type="entry name" value="Rudment_hybrid_motif"/>
</dbReference>
<dbReference type="GO" id="GO:0034028">
    <property type="term" value="F:5-(carboxyamino)imidazole ribonucleotide synthase activity"/>
    <property type="evidence" value="ECO:0007669"/>
    <property type="project" value="UniProtKB-UniRule"/>
</dbReference>
<gene>
    <name evidence="5 6" type="primary">purK</name>
    <name evidence="8" type="ORF">BFC18_17085</name>
</gene>
<evidence type="ECO:0000256" key="3">
    <source>
        <dbReference type="ARBA" id="ARBA00022755"/>
    </source>
</evidence>
<dbReference type="PROSITE" id="PS50975">
    <property type="entry name" value="ATP_GRASP"/>
    <property type="match status" value="1"/>
</dbReference>
<dbReference type="PANTHER" id="PTHR11609:SF5">
    <property type="entry name" value="PHOSPHORIBOSYLAMINOIMIDAZOLE CARBOXYLASE"/>
    <property type="match status" value="1"/>
</dbReference>
<dbReference type="Gene3D" id="3.30.470.20">
    <property type="entry name" value="ATP-grasp fold, B domain"/>
    <property type="match status" value="1"/>
</dbReference>
<dbReference type="UniPathway" id="UPA00074">
    <property type="reaction ID" value="UER00942"/>
</dbReference>
<dbReference type="NCBIfam" id="TIGR01161">
    <property type="entry name" value="purK"/>
    <property type="match status" value="1"/>
</dbReference>
<dbReference type="InterPro" id="IPR005875">
    <property type="entry name" value="PurK"/>
</dbReference>
<dbReference type="InterPro" id="IPR011761">
    <property type="entry name" value="ATP-grasp"/>
</dbReference>
<feature type="binding site" evidence="5">
    <location>
        <begin position="173"/>
        <end position="176"/>
    </location>
    <ligand>
        <name>ATP</name>
        <dbReference type="ChEBI" id="CHEBI:30616"/>
    </ligand>
</feature>
<evidence type="ECO:0000256" key="6">
    <source>
        <dbReference type="RuleBase" id="RU361200"/>
    </source>
</evidence>
<dbReference type="EMBL" id="MDHN01000037">
    <property type="protein sequence ID" value="OFC69776.1"/>
    <property type="molecule type" value="Genomic_DNA"/>
</dbReference>
<proteinExistence type="inferred from homology"/>
<evidence type="ECO:0000259" key="7">
    <source>
        <dbReference type="PROSITE" id="PS50975"/>
    </source>
</evidence>
<dbReference type="STRING" id="1656094.BFC18_17085"/>
<dbReference type="SUPFAM" id="SSF51246">
    <property type="entry name" value="Rudiment single hybrid motif"/>
    <property type="match status" value="1"/>
</dbReference>
<evidence type="ECO:0000256" key="5">
    <source>
        <dbReference type="HAMAP-Rule" id="MF_01928"/>
    </source>
</evidence>
<feature type="binding site" evidence="5">
    <location>
        <begin position="138"/>
        <end position="144"/>
    </location>
    <ligand>
        <name>ATP</name>
        <dbReference type="ChEBI" id="CHEBI:30616"/>
    </ligand>
</feature>
<evidence type="ECO:0000256" key="2">
    <source>
        <dbReference type="ARBA" id="ARBA00022741"/>
    </source>
</evidence>
<dbReference type="Gene3D" id="3.40.50.20">
    <property type="match status" value="1"/>
</dbReference>
<dbReference type="GO" id="GO:0005524">
    <property type="term" value="F:ATP binding"/>
    <property type="evidence" value="ECO:0007669"/>
    <property type="project" value="UniProtKB-UniRule"/>
</dbReference>
<comment type="function">
    <text evidence="6">Catalyzes the ATP-dependent conversion of 5-aminoimidazole ribonucleotide (AIR) and HCO(3)- to N5-carboxyaminoimidazole ribonucleotide (N5-CAIR).</text>
</comment>
<dbReference type="GO" id="GO:0006189">
    <property type="term" value="P:'de novo' IMP biosynthetic process"/>
    <property type="evidence" value="ECO:0007669"/>
    <property type="project" value="UniProtKB-UniRule"/>
</dbReference>
<accession>A0A1E7Z8C6</accession>
<name>A0A1E7Z8C6_9ALTE</name>
<dbReference type="InterPro" id="IPR016185">
    <property type="entry name" value="PreATP-grasp_dom_sf"/>
</dbReference>
<dbReference type="AlphaFoldDB" id="A0A1E7Z8C6"/>
<dbReference type="Gene3D" id="3.30.1490.20">
    <property type="entry name" value="ATP-grasp fold, A domain"/>
    <property type="match status" value="1"/>
</dbReference>
<sequence>MRVLVYGAGQLAQMMYLAGCPLGIEVQAVDVGNDTVVHPVSKRPLDTSLAQAIESADALTVEFEHVPERLLEDASKTEKLSPSMNAILVGADRVREKRLLDALNVPNAAHQVVTYIDELEDCVSALGDKLIIKASRDGYDGYGQWRLLEEGQLPEIKQALSNLDLNTVPLVVEQMVNFDRELSLVGVRDKDGDIKVYPLAENLHHQGQLHVSVAPAPHVTDALQKKAEEIFRVLAEGMNYVGVLAVEMFQCGEELLVNELAPRVHNSGHWSMSGSDTSQFENHLRAVVGLPLGDTSARGPSAMVNIIGCSSFSRDLLKISGCHLHWYGKTVREKRKMGHINVTADSYQALGEKLEALCQYVPNEYFPKLGKEARKLKQIEA</sequence>
<keyword evidence="9" id="KW-1185">Reference proteome</keyword>
<dbReference type="EC" id="6.3.4.18" evidence="5 6"/>
<keyword evidence="3 5" id="KW-0658">Purine biosynthesis</keyword>
<feature type="binding site" evidence="5">
    <location>
        <position position="93"/>
    </location>
    <ligand>
        <name>ATP</name>
        <dbReference type="ChEBI" id="CHEBI:30616"/>
    </ligand>
</feature>
<keyword evidence="2 5" id="KW-0547">Nucleotide-binding</keyword>
<feature type="domain" description="ATP-grasp" evidence="7">
    <location>
        <begin position="97"/>
        <end position="288"/>
    </location>
</feature>
<evidence type="ECO:0000256" key="4">
    <source>
        <dbReference type="ARBA" id="ARBA00022840"/>
    </source>
</evidence>
<dbReference type="InterPro" id="IPR054350">
    <property type="entry name" value="PurT/PurK_preATP-grasp"/>
</dbReference>
<feature type="binding site" evidence="5">
    <location>
        <position position="133"/>
    </location>
    <ligand>
        <name>ATP</name>
        <dbReference type="ChEBI" id="CHEBI:30616"/>
    </ligand>
</feature>
<organism evidence="8 9">
    <name type="scientific">Alteromonas confluentis</name>
    <dbReference type="NCBI Taxonomy" id="1656094"/>
    <lineage>
        <taxon>Bacteria</taxon>
        <taxon>Pseudomonadati</taxon>
        <taxon>Pseudomonadota</taxon>
        <taxon>Gammaproteobacteria</taxon>
        <taxon>Alteromonadales</taxon>
        <taxon>Alteromonadaceae</taxon>
        <taxon>Alteromonas/Salinimonas group</taxon>
        <taxon>Alteromonas</taxon>
    </lineage>
</organism>
<dbReference type="Proteomes" id="UP000175691">
    <property type="component" value="Unassembled WGS sequence"/>
</dbReference>
<feature type="binding site" evidence="5">
    <location>
        <position position="204"/>
    </location>
    <ligand>
        <name>ATP</name>
        <dbReference type="ChEBI" id="CHEBI:30616"/>
    </ligand>
</feature>
<dbReference type="InterPro" id="IPR003135">
    <property type="entry name" value="ATP-grasp_carboxylate-amine"/>
</dbReference>
<comment type="subunit">
    <text evidence="5 6">Homodimer.</text>
</comment>
<dbReference type="GO" id="GO:0046872">
    <property type="term" value="F:metal ion binding"/>
    <property type="evidence" value="ECO:0007669"/>
    <property type="project" value="InterPro"/>
</dbReference>
<dbReference type="RefSeq" id="WP_070126574.1">
    <property type="nucleotide sequence ID" value="NZ_MDHN01000037.1"/>
</dbReference>
<comment type="pathway">
    <text evidence="5 6">Purine metabolism; IMP biosynthesis via de novo pathway; 5-amino-1-(5-phospho-D-ribosyl)imidazole-4-carboxylate from 5-amino-1-(5-phospho-D-ribosyl)imidazole (N5-CAIR route): step 1/2.</text>
</comment>
<dbReference type="Pfam" id="PF17769">
    <property type="entry name" value="PurK_C"/>
    <property type="match status" value="1"/>
</dbReference>
<reference evidence="8 9" key="1">
    <citation type="submission" date="2016-08" db="EMBL/GenBank/DDBJ databases">
        <authorList>
            <person name="Seilhamer J.J."/>
        </authorList>
    </citation>
    <scope>NUCLEOTIDE SEQUENCE [LARGE SCALE GENOMIC DNA]</scope>
    <source>
        <strain evidence="8 9">KCTC 42603</strain>
    </source>
</reference>
<dbReference type="OrthoDB" id="9804625at2"/>
<dbReference type="GO" id="GO:0004638">
    <property type="term" value="F:phosphoribosylaminoimidazole carboxylase activity"/>
    <property type="evidence" value="ECO:0007669"/>
    <property type="project" value="InterPro"/>
</dbReference>
<comment type="similarity">
    <text evidence="5 6">Belongs to the PurK/PurT family.</text>
</comment>
<dbReference type="FunFam" id="3.30.470.20:FF:000029">
    <property type="entry name" value="N5-carboxyaminoimidazole ribonucleotide synthase"/>
    <property type="match status" value="1"/>
</dbReference>
<keyword evidence="4 5" id="KW-0067">ATP-binding</keyword>
<evidence type="ECO:0000313" key="9">
    <source>
        <dbReference type="Proteomes" id="UP000175691"/>
    </source>
</evidence>
<dbReference type="SUPFAM" id="SSF52440">
    <property type="entry name" value="PreATP-grasp domain"/>
    <property type="match status" value="1"/>
</dbReference>
<evidence type="ECO:0000256" key="1">
    <source>
        <dbReference type="ARBA" id="ARBA00022598"/>
    </source>
</evidence>
<dbReference type="Pfam" id="PF02222">
    <property type="entry name" value="ATP-grasp"/>
    <property type="match status" value="1"/>
</dbReference>
<dbReference type="NCBIfam" id="NF004679">
    <property type="entry name" value="PRK06019.1-5"/>
    <property type="match status" value="1"/>
</dbReference>
<dbReference type="PANTHER" id="PTHR11609">
    <property type="entry name" value="PURINE BIOSYNTHESIS PROTEIN 6/7, PUR6/7"/>
    <property type="match status" value="1"/>
</dbReference>